<sequence>EYTSVKERLSKEVEDLKTSHKGELAKLKEECDDQLGKMKENHAVEVEKLKEEAKAQGELASKLTKERDAAMAVSSDLAEEKAALEEDVNGLQIAISAQYEEGFLFALEQMK</sequence>
<keyword evidence="1" id="KW-0175">Coiled coil</keyword>
<keyword evidence="3" id="KW-1185">Reference proteome</keyword>
<evidence type="ECO:0000313" key="3">
    <source>
        <dbReference type="Proteomes" id="UP000265520"/>
    </source>
</evidence>
<evidence type="ECO:0000313" key="2">
    <source>
        <dbReference type="EMBL" id="MCI41799.1"/>
    </source>
</evidence>
<protein>
    <submittedName>
        <fullName evidence="2">Uncharacterized protein</fullName>
    </submittedName>
</protein>
<name>A0A392RZG7_9FABA</name>
<feature type="coiled-coil region" evidence="1">
    <location>
        <begin position="10"/>
        <end position="94"/>
    </location>
</feature>
<reference evidence="2 3" key="1">
    <citation type="journal article" date="2018" name="Front. Plant Sci.">
        <title>Red Clover (Trifolium pratense) and Zigzag Clover (T. medium) - A Picture of Genomic Similarities and Differences.</title>
        <authorList>
            <person name="Dluhosova J."/>
            <person name="Istvanek J."/>
            <person name="Nedelnik J."/>
            <person name="Repkova J."/>
        </authorList>
    </citation>
    <scope>NUCLEOTIDE SEQUENCE [LARGE SCALE GENOMIC DNA]</scope>
    <source>
        <strain evidence="3">cv. 10/8</strain>
        <tissue evidence="2">Leaf</tissue>
    </source>
</reference>
<dbReference type="Proteomes" id="UP000265520">
    <property type="component" value="Unassembled WGS sequence"/>
</dbReference>
<feature type="non-terminal residue" evidence="2">
    <location>
        <position position="1"/>
    </location>
</feature>
<feature type="non-terminal residue" evidence="2">
    <location>
        <position position="111"/>
    </location>
</feature>
<comment type="caution">
    <text evidence="2">The sequence shown here is derived from an EMBL/GenBank/DDBJ whole genome shotgun (WGS) entry which is preliminary data.</text>
</comment>
<dbReference type="AlphaFoldDB" id="A0A392RZG7"/>
<accession>A0A392RZG7</accession>
<organism evidence="2 3">
    <name type="scientific">Trifolium medium</name>
    <dbReference type="NCBI Taxonomy" id="97028"/>
    <lineage>
        <taxon>Eukaryota</taxon>
        <taxon>Viridiplantae</taxon>
        <taxon>Streptophyta</taxon>
        <taxon>Embryophyta</taxon>
        <taxon>Tracheophyta</taxon>
        <taxon>Spermatophyta</taxon>
        <taxon>Magnoliopsida</taxon>
        <taxon>eudicotyledons</taxon>
        <taxon>Gunneridae</taxon>
        <taxon>Pentapetalae</taxon>
        <taxon>rosids</taxon>
        <taxon>fabids</taxon>
        <taxon>Fabales</taxon>
        <taxon>Fabaceae</taxon>
        <taxon>Papilionoideae</taxon>
        <taxon>50 kb inversion clade</taxon>
        <taxon>NPAAA clade</taxon>
        <taxon>Hologalegina</taxon>
        <taxon>IRL clade</taxon>
        <taxon>Trifolieae</taxon>
        <taxon>Trifolium</taxon>
    </lineage>
</organism>
<dbReference type="EMBL" id="LXQA010296395">
    <property type="protein sequence ID" value="MCI41799.1"/>
    <property type="molecule type" value="Genomic_DNA"/>
</dbReference>
<evidence type="ECO:0000256" key="1">
    <source>
        <dbReference type="SAM" id="Coils"/>
    </source>
</evidence>
<proteinExistence type="predicted"/>